<evidence type="ECO:0000256" key="7">
    <source>
        <dbReference type="ARBA" id="ARBA00023136"/>
    </source>
</evidence>
<keyword evidence="12" id="KW-1185">Reference proteome</keyword>
<sequence length="524" mass="55131">MTGSATLAARHPWLVLAAVAAAGALQTLACVHTAAWPLPLAAIALLAWAVQQATPRQAALLGWAFGTAWLGAATWWLFISMHRYGGLPAPLAVAAVALLSAALSVYLGAAMAWVAHRRSGRPLADASRFAAGWLAAELARGVLFTGFPWAASGYTQVDGPLAVLAPWLGVYGIGALLAWVGALLVSGLWQGPAARWRPAALALAVLALPAAWGIVLGPPEFTRPGRSLNVALLQTNVAQDEKFAAERMPATLAWVAHALTSAQADLVVTPETAVPLLPDQLQDLVPGYWDGLRQHFSRPGGPAALVGVPLGNFEAGYTNSVVGLSADTAAPGGGYRYDKTHLVPFGEFIPTGFRWFTELMNIPLGDFNRGPLNPPSFVVGGARVAPNICYEDLFGEELARRFADAASAPTVLANISNIGWFGDTIAIPQHLNISRLRSLELQRPMLRATNTGATAVIDHRGVVQAALPPFTVGVLNATVQGREGLTPFARWAAAAGLWPLWALAALGLAWPRRQGAAGKLVDRP</sequence>
<dbReference type="Pfam" id="PF00795">
    <property type="entry name" value="CN_hydrolase"/>
    <property type="match status" value="1"/>
</dbReference>
<dbReference type="InterPro" id="IPR036526">
    <property type="entry name" value="C-N_Hydrolase_sf"/>
</dbReference>
<dbReference type="InterPro" id="IPR003010">
    <property type="entry name" value="C-N_Hydrolase"/>
</dbReference>
<protein>
    <recommendedName>
        <fullName evidence="9">Apolipoprotein N-acyltransferase</fullName>
        <shortName evidence="9">ALP N-acyltransferase</shortName>
        <ecNumber evidence="9">2.3.1.269</ecNumber>
    </recommendedName>
</protein>
<dbReference type="UniPathway" id="UPA00666"/>
<dbReference type="EMBL" id="BJCL01000024">
    <property type="protein sequence ID" value="GCL66064.1"/>
    <property type="molecule type" value="Genomic_DNA"/>
</dbReference>
<dbReference type="CDD" id="cd07571">
    <property type="entry name" value="ALP_N-acyl_transferase"/>
    <property type="match status" value="1"/>
</dbReference>
<comment type="caution">
    <text evidence="11">The sequence shown here is derived from an EMBL/GenBank/DDBJ whole genome shotgun (WGS) entry which is preliminary data.</text>
</comment>
<feature type="transmembrane region" description="Helical" evidence="9">
    <location>
        <begin position="58"/>
        <end position="79"/>
    </location>
</feature>
<evidence type="ECO:0000313" key="12">
    <source>
        <dbReference type="Proteomes" id="UP000301751"/>
    </source>
</evidence>
<keyword evidence="3 9" id="KW-1003">Cell membrane</keyword>
<keyword evidence="11" id="KW-0449">Lipoprotein</keyword>
<dbReference type="Gene3D" id="3.60.110.10">
    <property type="entry name" value="Carbon-nitrogen hydrolase"/>
    <property type="match status" value="1"/>
</dbReference>
<dbReference type="PROSITE" id="PS50263">
    <property type="entry name" value="CN_HYDROLASE"/>
    <property type="match status" value="1"/>
</dbReference>
<keyword evidence="5 9" id="KW-0812">Transmembrane</keyword>
<evidence type="ECO:0000256" key="3">
    <source>
        <dbReference type="ARBA" id="ARBA00022475"/>
    </source>
</evidence>
<evidence type="ECO:0000313" key="11">
    <source>
        <dbReference type="EMBL" id="GCL66064.1"/>
    </source>
</evidence>
<dbReference type="InterPro" id="IPR004563">
    <property type="entry name" value="Apolipo_AcylTrfase"/>
</dbReference>
<feature type="transmembrane region" description="Helical" evidence="9">
    <location>
        <begin position="201"/>
        <end position="219"/>
    </location>
</feature>
<evidence type="ECO:0000256" key="2">
    <source>
        <dbReference type="ARBA" id="ARBA00010065"/>
    </source>
</evidence>
<feature type="domain" description="CN hydrolase" evidence="10">
    <location>
        <begin position="233"/>
        <end position="481"/>
    </location>
</feature>
<proteinExistence type="inferred from homology"/>
<dbReference type="SUPFAM" id="SSF56317">
    <property type="entry name" value="Carbon-nitrogen hydrolase"/>
    <property type="match status" value="1"/>
</dbReference>
<keyword evidence="6 9" id="KW-1133">Transmembrane helix</keyword>
<dbReference type="AlphaFoldDB" id="A0A480AX59"/>
<dbReference type="Proteomes" id="UP000301751">
    <property type="component" value="Unassembled WGS sequence"/>
</dbReference>
<comment type="function">
    <text evidence="9">Catalyzes the phospholipid dependent N-acylation of the N-terminal cysteine of apolipoprotein, the last step in lipoprotein maturation.</text>
</comment>
<dbReference type="OrthoDB" id="9804277at2"/>
<dbReference type="PANTHER" id="PTHR38686:SF1">
    <property type="entry name" value="APOLIPOPROTEIN N-ACYLTRANSFERASE"/>
    <property type="match status" value="1"/>
</dbReference>
<accession>A0A480AX59</accession>
<evidence type="ECO:0000259" key="10">
    <source>
        <dbReference type="PROSITE" id="PS50263"/>
    </source>
</evidence>
<evidence type="ECO:0000256" key="6">
    <source>
        <dbReference type="ARBA" id="ARBA00022989"/>
    </source>
</evidence>
<dbReference type="HAMAP" id="MF_01148">
    <property type="entry name" value="Lnt"/>
    <property type="match status" value="1"/>
</dbReference>
<evidence type="ECO:0000256" key="8">
    <source>
        <dbReference type="ARBA" id="ARBA00023315"/>
    </source>
</evidence>
<feature type="transmembrane region" description="Helical" evidence="9">
    <location>
        <begin position="488"/>
        <end position="510"/>
    </location>
</feature>
<comment type="catalytic activity">
    <reaction evidence="9">
        <text>N-terminal S-1,2-diacyl-sn-glyceryl-L-cysteinyl-[lipoprotein] + a glycerophospholipid = N-acyl-S-1,2-diacyl-sn-glyceryl-L-cysteinyl-[lipoprotein] + a 2-acyl-sn-glycero-3-phospholipid + H(+)</text>
        <dbReference type="Rhea" id="RHEA:48228"/>
        <dbReference type="Rhea" id="RHEA-COMP:14681"/>
        <dbReference type="Rhea" id="RHEA-COMP:14684"/>
        <dbReference type="ChEBI" id="CHEBI:15378"/>
        <dbReference type="ChEBI" id="CHEBI:136912"/>
        <dbReference type="ChEBI" id="CHEBI:140656"/>
        <dbReference type="ChEBI" id="CHEBI:140657"/>
        <dbReference type="ChEBI" id="CHEBI:140660"/>
        <dbReference type="EC" id="2.3.1.269"/>
    </reaction>
</comment>
<dbReference type="GO" id="GO:0042158">
    <property type="term" value="P:lipoprotein biosynthetic process"/>
    <property type="evidence" value="ECO:0007669"/>
    <property type="project" value="UniProtKB-UniRule"/>
</dbReference>
<comment type="pathway">
    <text evidence="9">Protein modification; lipoprotein biosynthesis (N-acyl transfer).</text>
</comment>
<dbReference type="InterPro" id="IPR045378">
    <property type="entry name" value="LNT_N"/>
</dbReference>
<feature type="transmembrane region" description="Helical" evidence="9">
    <location>
        <begin position="126"/>
        <end position="147"/>
    </location>
</feature>
<keyword evidence="7 9" id="KW-0472">Membrane</keyword>
<evidence type="ECO:0000256" key="9">
    <source>
        <dbReference type="HAMAP-Rule" id="MF_01148"/>
    </source>
</evidence>
<dbReference type="PANTHER" id="PTHR38686">
    <property type="entry name" value="APOLIPOPROTEIN N-ACYLTRANSFERASE"/>
    <property type="match status" value="1"/>
</dbReference>
<dbReference type="RefSeq" id="WP_137735759.1">
    <property type="nucleotide sequence ID" value="NZ_BJCL01000024.1"/>
</dbReference>
<keyword evidence="4 9" id="KW-0808">Transferase</keyword>
<dbReference type="NCBIfam" id="TIGR00546">
    <property type="entry name" value="lnt"/>
    <property type="match status" value="1"/>
</dbReference>
<evidence type="ECO:0000256" key="4">
    <source>
        <dbReference type="ARBA" id="ARBA00022679"/>
    </source>
</evidence>
<dbReference type="GO" id="GO:0016410">
    <property type="term" value="F:N-acyltransferase activity"/>
    <property type="evidence" value="ECO:0007669"/>
    <property type="project" value="UniProtKB-UniRule"/>
</dbReference>
<feature type="transmembrane region" description="Helical" evidence="9">
    <location>
        <begin position="91"/>
        <end position="114"/>
    </location>
</feature>
<comment type="subcellular location">
    <subcellularLocation>
        <location evidence="1 9">Cell membrane</location>
        <topology evidence="1 9">Multi-pass membrane protein</topology>
    </subcellularLocation>
</comment>
<dbReference type="GO" id="GO:0005886">
    <property type="term" value="C:plasma membrane"/>
    <property type="evidence" value="ECO:0007669"/>
    <property type="project" value="UniProtKB-SubCell"/>
</dbReference>
<keyword evidence="8 9" id="KW-0012">Acyltransferase</keyword>
<feature type="transmembrane region" description="Helical" evidence="9">
    <location>
        <begin position="167"/>
        <end position="189"/>
    </location>
</feature>
<evidence type="ECO:0000256" key="1">
    <source>
        <dbReference type="ARBA" id="ARBA00004651"/>
    </source>
</evidence>
<reference evidence="12" key="1">
    <citation type="submission" date="2019-03" db="EMBL/GenBank/DDBJ databases">
        <title>Aquabacterium pictum sp.nov., the first bacteriochlorophyll a-containing freshwater bacterium in the genus Aquabacterium of the class Betaproteobacteria.</title>
        <authorList>
            <person name="Hirose S."/>
            <person name="Tank M."/>
            <person name="Hara E."/>
            <person name="Tamaki H."/>
            <person name="Takaichi S."/>
            <person name="Haruta S."/>
            <person name="Hanada S."/>
        </authorList>
    </citation>
    <scope>NUCLEOTIDE SEQUENCE [LARGE SCALE GENOMIC DNA]</scope>
    <source>
        <strain evidence="12">W35</strain>
    </source>
</reference>
<comment type="similarity">
    <text evidence="2 9">Belongs to the CN hydrolase family. Apolipoprotein N-acyltransferase subfamily.</text>
</comment>
<evidence type="ECO:0000256" key="5">
    <source>
        <dbReference type="ARBA" id="ARBA00022692"/>
    </source>
</evidence>
<organism evidence="11 12">
    <name type="scientific">Pseudaquabacterium pictum</name>
    <dbReference type="NCBI Taxonomy" id="2315236"/>
    <lineage>
        <taxon>Bacteria</taxon>
        <taxon>Pseudomonadati</taxon>
        <taxon>Pseudomonadota</taxon>
        <taxon>Betaproteobacteria</taxon>
        <taxon>Burkholderiales</taxon>
        <taxon>Sphaerotilaceae</taxon>
        <taxon>Pseudaquabacterium</taxon>
    </lineage>
</organism>
<feature type="transmembrane region" description="Helical" evidence="9">
    <location>
        <begin position="33"/>
        <end position="51"/>
    </location>
</feature>
<dbReference type="Pfam" id="PF20154">
    <property type="entry name" value="LNT_N"/>
    <property type="match status" value="1"/>
</dbReference>
<name>A0A480AX59_9BURK</name>
<gene>
    <name evidence="11" type="primary">cutE</name>
    <name evidence="9" type="synonym">lnt</name>
    <name evidence="11" type="ORF">AQPW35_51450</name>
</gene>
<dbReference type="EC" id="2.3.1.269" evidence="9"/>